<protein>
    <submittedName>
        <fullName evidence="1">Uncharacterized protein</fullName>
    </submittedName>
</protein>
<comment type="caution">
    <text evidence="1">The sequence shown here is derived from an EMBL/GenBank/DDBJ whole genome shotgun (WGS) entry which is preliminary data.</text>
</comment>
<sequence>MNKRTGTQALRAIEQAFDRVNEAGRAYENMLDNLDRDTATEKEIAKLTQLRQLYFRRGQQLKQISTEHYNRYFDVHDSTQRAVGHA</sequence>
<proteinExistence type="predicted"/>
<dbReference type="EMBL" id="LAZR01022159">
    <property type="protein sequence ID" value="KKL82839.1"/>
    <property type="molecule type" value="Genomic_DNA"/>
</dbReference>
<accession>A0A0F9F8Z2</accession>
<reference evidence="1" key="1">
    <citation type="journal article" date="2015" name="Nature">
        <title>Complex archaea that bridge the gap between prokaryotes and eukaryotes.</title>
        <authorList>
            <person name="Spang A."/>
            <person name="Saw J.H."/>
            <person name="Jorgensen S.L."/>
            <person name="Zaremba-Niedzwiedzka K."/>
            <person name="Martijn J."/>
            <person name="Lind A.E."/>
            <person name="van Eijk R."/>
            <person name="Schleper C."/>
            <person name="Guy L."/>
            <person name="Ettema T.J."/>
        </authorList>
    </citation>
    <scope>NUCLEOTIDE SEQUENCE</scope>
</reference>
<name>A0A0F9F8Z2_9ZZZZ</name>
<dbReference type="AlphaFoldDB" id="A0A0F9F8Z2"/>
<gene>
    <name evidence="1" type="ORF">LCGC14_1980760</name>
</gene>
<organism evidence="1">
    <name type="scientific">marine sediment metagenome</name>
    <dbReference type="NCBI Taxonomy" id="412755"/>
    <lineage>
        <taxon>unclassified sequences</taxon>
        <taxon>metagenomes</taxon>
        <taxon>ecological metagenomes</taxon>
    </lineage>
</organism>
<evidence type="ECO:0000313" key="1">
    <source>
        <dbReference type="EMBL" id="KKL82839.1"/>
    </source>
</evidence>